<dbReference type="RefSeq" id="WP_092911915.1">
    <property type="nucleotide sequence ID" value="NZ_FOXB01000011.1"/>
</dbReference>
<name>A0A1I5NPP8_9BACT</name>
<dbReference type="EMBL" id="FOXB01000011">
    <property type="protein sequence ID" value="SFP23799.1"/>
    <property type="molecule type" value="Genomic_DNA"/>
</dbReference>
<dbReference type="NCBIfam" id="TIGR01558">
    <property type="entry name" value="sm_term_P27"/>
    <property type="match status" value="1"/>
</dbReference>
<dbReference type="InterPro" id="IPR006448">
    <property type="entry name" value="Phage_term_ssu_P27"/>
</dbReference>
<dbReference type="Pfam" id="PF05119">
    <property type="entry name" value="Terminase_4"/>
    <property type="match status" value="1"/>
</dbReference>
<keyword evidence="2" id="KW-1185">Reference proteome</keyword>
<dbReference type="Proteomes" id="UP000199227">
    <property type="component" value="Unassembled WGS sequence"/>
</dbReference>
<evidence type="ECO:0000313" key="1">
    <source>
        <dbReference type="EMBL" id="SFP23799.1"/>
    </source>
</evidence>
<reference evidence="1 2" key="1">
    <citation type="submission" date="2016-10" db="EMBL/GenBank/DDBJ databases">
        <authorList>
            <person name="de Groot N.N."/>
        </authorList>
    </citation>
    <scope>NUCLEOTIDE SEQUENCE [LARGE SCALE GENOMIC DNA]</scope>
    <source>
        <strain evidence="1 2">EP1-55-1</strain>
    </source>
</reference>
<evidence type="ECO:0000313" key="2">
    <source>
        <dbReference type="Proteomes" id="UP000199227"/>
    </source>
</evidence>
<gene>
    <name evidence="1" type="ORF">SAMN05216234_11163</name>
</gene>
<dbReference type="AlphaFoldDB" id="A0A1I5NPP8"/>
<dbReference type="OrthoDB" id="8641910at2"/>
<organism evidence="1 2">
    <name type="scientific">Hydrogenimonas thermophila</name>
    <dbReference type="NCBI Taxonomy" id="223786"/>
    <lineage>
        <taxon>Bacteria</taxon>
        <taxon>Pseudomonadati</taxon>
        <taxon>Campylobacterota</taxon>
        <taxon>Epsilonproteobacteria</taxon>
        <taxon>Campylobacterales</taxon>
        <taxon>Hydrogenimonadaceae</taxon>
        <taxon>Hydrogenimonas</taxon>
    </lineage>
</organism>
<accession>A0A1I5NPP8</accession>
<proteinExistence type="predicted"/>
<protein>
    <submittedName>
        <fullName evidence="1">Phage terminase, small subunit, putative, P27 family</fullName>
    </submittedName>
</protein>
<sequence>MSSRYNWKAIEKDYLAGELTIADVAEKHKIDKGYLHREAKKRNWVRAKVKKSTAPKLIDNAFISEIAKEKYEAIKSKMGDTLTELDDIALIPLCNQYARMINLEQVVLKEGVTIISSKGVPYANPNYNALLTTVKTVVSLSKELGLTVSSRKKIGVVPKSDNKKDDIFDITNIAEEIDV</sequence>
<dbReference type="STRING" id="223786.SAMN05216234_11163"/>